<dbReference type="AlphaFoldDB" id="A0A0M0JMF0"/>
<name>A0A0M0JMF0_9EUKA</name>
<keyword evidence="2" id="KW-1185">Reference proteome</keyword>
<evidence type="ECO:0000313" key="1">
    <source>
        <dbReference type="EMBL" id="KOO27472.1"/>
    </source>
</evidence>
<dbReference type="Proteomes" id="UP000037460">
    <property type="component" value="Unassembled WGS sequence"/>
</dbReference>
<organism evidence="1 2">
    <name type="scientific">Chrysochromulina tobinii</name>
    <dbReference type="NCBI Taxonomy" id="1460289"/>
    <lineage>
        <taxon>Eukaryota</taxon>
        <taxon>Haptista</taxon>
        <taxon>Haptophyta</taxon>
        <taxon>Prymnesiophyceae</taxon>
        <taxon>Prymnesiales</taxon>
        <taxon>Chrysochromulinaceae</taxon>
        <taxon>Chrysochromulina</taxon>
    </lineage>
</organism>
<sequence length="182" mass="20688">MLNTYNAAHPTTPAAGMSSHVLRCKVDSDVQMMQMLHEVYRWVPGAEQVRPTPAVRAQKELLIANMETMWVTPAAWVFHQIFGMRTTRIAGKRTAERPSPGRTVFAVNPFPYQVPDGTLHWVLWMASPVAEWPDERITAEIAREVDERGGGEFVWYANPKMSMGDPELHHVQCFWRTADAAR</sequence>
<reference evidence="2" key="1">
    <citation type="journal article" date="2015" name="PLoS Genet.">
        <title>Genome Sequence and Transcriptome Analyses of Chrysochromulina tobin: Metabolic Tools for Enhanced Algal Fitness in the Prominent Order Prymnesiales (Haptophyceae).</title>
        <authorList>
            <person name="Hovde B.T."/>
            <person name="Deodato C.R."/>
            <person name="Hunsperger H.M."/>
            <person name="Ryken S.A."/>
            <person name="Yost W."/>
            <person name="Jha R.K."/>
            <person name="Patterson J."/>
            <person name="Monnat R.J. Jr."/>
            <person name="Barlow S.B."/>
            <person name="Starkenburg S.R."/>
            <person name="Cattolico R.A."/>
        </authorList>
    </citation>
    <scope>NUCLEOTIDE SEQUENCE</scope>
    <source>
        <strain evidence="2">CCMP291</strain>
    </source>
</reference>
<gene>
    <name evidence="1" type="ORF">Ctob_004227</name>
</gene>
<protein>
    <submittedName>
        <fullName evidence="1">Uncharacterized protein</fullName>
    </submittedName>
</protein>
<dbReference type="EMBL" id="JWZX01002710">
    <property type="protein sequence ID" value="KOO27472.1"/>
    <property type="molecule type" value="Genomic_DNA"/>
</dbReference>
<comment type="caution">
    <text evidence="1">The sequence shown here is derived from an EMBL/GenBank/DDBJ whole genome shotgun (WGS) entry which is preliminary data.</text>
</comment>
<evidence type="ECO:0000313" key="2">
    <source>
        <dbReference type="Proteomes" id="UP000037460"/>
    </source>
</evidence>
<accession>A0A0M0JMF0</accession>
<proteinExistence type="predicted"/>
<dbReference type="OrthoDB" id="9988250at2759"/>